<dbReference type="EMBL" id="VTZN01000025">
    <property type="protein sequence ID" value="KAA1251014.1"/>
    <property type="molecule type" value="Genomic_DNA"/>
</dbReference>
<proteinExistence type="predicted"/>
<evidence type="ECO:0000313" key="2">
    <source>
        <dbReference type="Proteomes" id="UP000324701"/>
    </source>
</evidence>
<protein>
    <submittedName>
        <fullName evidence="1">Uncharacterized protein</fullName>
    </submittedName>
</protein>
<keyword evidence="2" id="KW-1185">Reference proteome</keyword>
<dbReference type="RefSeq" id="WP_149653195.1">
    <property type="nucleotide sequence ID" value="NZ_VTZN01000025.1"/>
</dbReference>
<accession>A0A5B1BUU8</accession>
<reference evidence="1 2" key="1">
    <citation type="submission" date="2019-09" db="EMBL/GenBank/DDBJ databases">
        <title>Report of infection by Mycobacterium simiae a patient suffering from pulmonary tuberculosis.</title>
        <authorList>
            <person name="Mohanty P.S."/>
            <person name="Bansal A.K."/>
            <person name="Singh H."/>
            <person name="Sharma S."/>
            <person name="Patil S.A."/>
            <person name="Upadhaya P."/>
            <person name="Singh P.K."/>
            <person name="Kumar D."/>
            <person name="Kumar S."/>
            <person name="Singh R.K."/>
            <person name="Chaudhary B."/>
        </authorList>
    </citation>
    <scope>NUCLEOTIDE SEQUENCE [LARGE SCALE GENOMIC DNA]</scope>
    <source>
        <strain evidence="1 2">JAL-560-SIM</strain>
    </source>
</reference>
<organism evidence="1 2">
    <name type="scientific">Mycobacterium simiae</name>
    <name type="common">Mycobacterium habana</name>
    <dbReference type="NCBI Taxonomy" id="1784"/>
    <lineage>
        <taxon>Bacteria</taxon>
        <taxon>Bacillati</taxon>
        <taxon>Actinomycetota</taxon>
        <taxon>Actinomycetes</taxon>
        <taxon>Mycobacteriales</taxon>
        <taxon>Mycobacteriaceae</taxon>
        <taxon>Mycobacterium</taxon>
        <taxon>Mycobacterium simiae complex</taxon>
    </lineage>
</organism>
<sequence>MIRSAEHAAVNITIPSHGRVDVTRTFSQARVGRSPHRIVRSKCLRWASLPPAQRCVWVERLYGLYRETVRGDTKDVFAAQVFGAGEVHLKIFFGARDELAGFAYLGVERIEHQANHYAVLFGGAFFRPGYRGGTSSMLFALRQVLRFKLRAPRTPIAYLTRSSSPAAYRLLARTMPRIYPRRGHRTSGDVEALVMVVSEKRNYVRVGDSPWVVRSGATPLDASRLRGLEHDPDAQFFFQANPRFTDGEALLVWIPANLANVAGGLLKLLRTRSTT</sequence>
<gene>
    <name evidence="1" type="ORF">F0Q45_06670</name>
</gene>
<dbReference type="OrthoDB" id="4717873at2"/>
<dbReference type="AlphaFoldDB" id="A0A5B1BUU8"/>
<dbReference type="Proteomes" id="UP000324701">
    <property type="component" value="Unassembled WGS sequence"/>
</dbReference>
<name>A0A5B1BUU8_MYCSI</name>
<evidence type="ECO:0000313" key="1">
    <source>
        <dbReference type="EMBL" id="KAA1251014.1"/>
    </source>
</evidence>
<comment type="caution">
    <text evidence="1">The sequence shown here is derived from an EMBL/GenBank/DDBJ whole genome shotgun (WGS) entry which is preliminary data.</text>
</comment>